<feature type="region of interest" description="Disordered" evidence="1">
    <location>
        <begin position="554"/>
        <end position="585"/>
    </location>
</feature>
<feature type="region of interest" description="Disordered" evidence="1">
    <location>
        <begin position="136"/>
        <end position="175"/>
    </location>
</feature>
<dbReference type="AlphaFoldDB" id="A0A9N8E5U5"/>
<feature type="compositionally biased region" description="Acidic residues" evidence="1">
    <location>
        <begin position="562"/>
        <end position="572"/>
    </location>
</feature>
<gene>
    <name evidence="2" type="ORF">SEMRO_546_G164100.1</name>
</gene>
<sequence>MGDHRYGEEVGDNTTTTKPITKELIKGGLMSPRSVKNTTFDCTGRLLLENANPSFVHHHGPSRLVEPPLMAVSRTTRPTLPVLPLKVASGSSSELSSSTKGKGEDTSCQRRVIFPTYPRNQQQTYSWSWMRPQSASEALTDSTGTPTTTTGSTSTSTTTIKAQIPPKARDDARNQPVHDLSPIRPFGTAPFAPSLGSVPQGVRLTDSIRSTNSARSTNSIVSERSVRNAALPDSVRLTESRLLITDTTQEDAALPQNKQLLVPPTPNPTSTRRVISISPDDEIMMNSAPILAPVNKQPQHRSTKRRSMKSLLRRSPKYGAPILEHEESLPSLVDIVKENDDDDDGSQSSMSNYNENGSGTTTPPSGSFSSSRVQTECSSTHRVGFDPRVWVREFHRTPEEANGTWFTDDDMDAFRRLALERIIRYQSTVEIIATGTGRTIQRRASVKRQPWKGPIYSHAALTLDGENANDAFMKRKVMEKELNSILIVDPHDICLKLFSKALQQALPHTNLATIVTATSTDEVLKHLEQGRRFDLIIVEERLQLFHRHHGNTLDKSLSSSWNEDDDDDDDMDNSSSWLCSPPKDSSYRKTATLPGACGAIVSSGAALIQNLSRSPLASNAIFVGVSAHMNEDEAKFKRSGADFCWPKPPPVLDQSLLEKLAKALLIKRNHTLLASELFG</sequence>
<dbReference type="Gene3D" id="3.40.50.2300">
    <property type="match status" value="1"/>
</dbReference>
<feature type="compositionally biased region" description="Low complexity" evidence="1">
    <location>
        <begin position="140"/>
        <end position="159"/>
    </location>
</feature>
<keyword evidence="3" id="KW-1185">Reference proteome</keyword>
<protein>
    <submittedName>
        <fullName evidence="2">Uncharacterized protein</fullName>
    </submittedName>
</protein>
<reference evidence="2" key="1">
    <citation type="submission" date="2020-06" db="EMBL/GenBank/DDBJ databases">
        <authorList>
            <consortium name="Plant Systems Biology data submission"/>
        </authorList>
    </citation>
    <scope>NUCLEOTIDE SEQUENCE</scope>
    <source>
        <strain evidence="2">D6</strain>
    </source>
</reference>
<evidence type="ECO:0000313" key="2">
    <source>
        <dbReference type="EMBL" id="CAB9512630.1"/>
    </source>
</evidence>
<proteinExistence type="predicted"/>
<accession>A0A9N8E5U5</accession>
<feature type="compositionally biased region" description="Polar residues" evidence="1">
    <location>
        <begin position="346"/>
        <end position="356"/>
    </location>
</feature>
<name>A0A9N8E5U5_9STRA</name>
<dbReference type="Proteomes" id="UP001153069">
    <property type="component" value="Unassembled WGS sequence"/>
</dbReference>
<feature type="region of interest" description="Disordered" evidence="1">
    <location>
        <begin position="337"/>
        <end position="379"/>
    </location>
</feature>
<dbReference type="OrthoDB" id="49316at2759"/>
<comment type="caution">
    <text evidence="2">The sequence shown here is derived from an EMBL/GenBank/DDBJ whole genome shotgun (WGS) entry which is preliminary data.</text>
</comment>
<feature type="compositionally biased region" description="Basic residues" evidence="1">
    <location>
        <begin position="298"/>
        <end position="316"/>
    </location>
</feature>
<evidence type="ECO:0000313" key="3">
    <source>
        <dbReference type="Proteomes" id="UP001153069"/>
    </source>
</evidence>
<organism evidence="2 3">
    <name type="scientific">Seminavis robusta</name>
    <dbReference type="NCBI Taxonomy" id="568900"/>
    <lineage>
        <taxon>Eukaryota</taxon>
        <taxon>Sar</taxon>
        <taxon>Stramenopiles</taxon>
        <taxon>Ochrophyta</taxon>
        <taxon>Bacillariophyta</taxon>
        <taxon>Bacillariophyceae</taxon>
        <taxon>Bacillariophycidae</taxon>
        <taxon>Naviculales</taxon>
        <taxon>Naviculaceae</taxon>
        <taxon>Seminavis</taxon>
    </lineage>
</organism>
<feature type="compositionally biased region" description="Low complexity" evidence="1">
    <location>
        <begin position="357"/>
        <end position="371"/>
    </location>
</feature>
<evidence type="ECO:0000256" key="1">
    <source>
        <dbReference type="SAM" id="MobiDB-lite"/>
    </source>
</evidence>
<dbReference type="EMBL" id="CAICTM010000545">
    <property type="protein sequence ID" value="CAB9512630.1"/>
    <property type="molecule type" value="Genomic_DNA"/>
</dbReference>
<feature type="region of interest" description="Disordered" evidence="1">
    <location>
        <begin position="290"/>
        <end position="324"/>
    </location>
</feature>